<keyword evidence="3" id="KW-1185">Reference proteome</keyword>
<dbReference type="PROSITE" id="PS51257">
    <property type="entry name" value="PROKAR_LIPOPROTEIN"/>
    <property type="match status" value="1"/>
</dbReference>
<evidence type="ECO:0000256" key="1">
    <source>
        <dbReference type="SAM" id="SignalP"/>
    </source>
</evidence>
<protein>
    <submittedName>
        <fullName evidence="2">DUF4249 family protein</fullName>
    </submittedName>
</protein>
<feature type="signal peptide" evidence="1">
    <location>
        <begin position="1"/>
        <end position="21"/>
    </location>
</feature>
<keyword evidence="1" id="KW-0732">Signal</keyword>
<evidence type="ECO:0000313" key="3">
    <source>
        <dbReference type="Proteomes" id="UP000516093"/>
    </source>
</evidence>
<sequence length="101" mass="10843">MRCFLHLLYRAGLGAVLLTLAGCIDTFEPEVIASAENYLVVDGTINSSGVTTIRLSRTDNLISTAPPPAEAKAAVFIEEEAGPRYALTETAPALILPLLWR</sequence>
<dbReference type="InterPro" id="IPR025345">
    <property type="entry name" value="DUF4249"/>
</dbReference>
<dbReference type="EMBL" id="CP060784">
    <property type="protein sequence ID" value="QNP52840.1"/>
    <property type="molecule type" value="Genomic_DNA"/>
</dbReference>
<feature type="chain" id="PRO_5028980021" evidence="1">
    <location>
        <begin position="22"/>
        <end position="101"/>
    </location>
</feature>
<gene>
    <name evidence="2" type="ORF">H9L05_03715</name>
</gene>
<evidence type="ECO:0000313" key="2">
    <source>
        <dbReference type="EMBL" id="QNP52840.1"/>
    </source>
</evidence>
<reference evidence="2 3" key="1">
    <citation type="submission" date="2020-08" db="EMBL/GenBank/DDBJ databases">
        <title>Genome sequence of Hymenobacter qilianensis JCM 19763T.</title>
        <authorList>
            <person name="Hyun D.-W."/>
            <person name="Bae J.-W."/>
        </authorList>
    </citation>
    <scope>NUCLEOTIDE SEQUENCE [LARGE SCALE GENOMIC DNA]</scope>
    <source>
        <strain evidence="2 3">JCM 19763</strain>
    </source>
</reference>
<dbReference type="AlphaFoldDB" id="A0A7H0GX24"/>
<dbReference type="Pfam" id="PF14054">
    <property type="entry name" value="DUF4249"/>
    <property type="match status" value="1"/>
</dbReference>
<dbReference type="KEGG" id="hqi:H9L05_03715"/>
<dbReference type="RefSeq" id="WP_187733078.1">
    <property type="nucleotide sequence ID" value="NZ_CP060784.1"/>
</dbReference>
<proteinExistence type="predicted"/>
<name>A0A7H0GX24_9BACT</name>
<dbReference type="Proteomes" id="UP000516093">
    <property type="component" value="Chromosome"/>
</dbReference>
<accession>A0A7H0GX24</accession>
<organism evidence="2 3">
    <name type="scientific">Hymenobacter qilianensis</name>
    <dbReference type="NCBI Taxonomy" id="1385715"/>
    <lineage>
        <taxon>Bacteria</taxon>
        <taxon>Pseudomonadati</taxon>
        <taxon>Bacteroidota</taxon>
        <taxon>Cytophagia</taxon>
        <taxon>Cytophagales</taxon>
        <taxon>Hymenobacteraceae</taxon>
        <taxon>Hymenobacter</taxon>
    </lineage>
</organism>